<protein>
    <submittedName>
        <fullName evidence="1">Uncharacterized protein</fullName>
    </submittedName>
</protein>
<evidence type="ECO:0000313" key="1">
    <source>
        <dbReference type="EMBL" id="KAB0643848.1"/>
    </source>
</evidence>
<dbReference type="OrthoDB" id="8926334at2"/>
<dbReference type="GeneID" id="99789393"/>
<evidence type="ECO:0000313" key="3">
    <source>
        <dbReference type="Proteomes" id="UP000430232"/>
    </source>
</evidence>
<dbReference type="EMBL" id="CABVPL010000011">
    <property type="protein sequence ID" value="VWB47120.1"/>
    <property type="molecule type" value="Genomic_DNA"/>
</dbReference>
<gene>
    <name evidence="2" type="ORF">BLA24064_02125</name>
    <name evidence="1" type="ORF">F7R21_05545</name>
</gene>
<name>A0A6H9TU82_9BURK</name>
<dbReference type="RefSeq" id="WP_151063316.1">
    <property type="nucleotide sequence ID" value="NZ_CABVPL010000011.1"/>
</dbReference>
<reference evidence="2 4" key="2">
    <citation type="submission" date="2019-09" db="EMBL/GenBank/DDBJ databases">
        <authorList>
            <person name="Depoorter E."/>
        </authorList>
    </citation>
    <scope>NUCLEOTIDE SEQUENCE [LARGE SCALE GENOMIC DNA]</scope>
    <source>
        <strain evidence="2">LMG 24064</strain>
    </source>
</reference>
<dbReference type="Proteomes" id="UP000430232">
    <property type="component" value="Unassembled WGS sequence"/>
</dbReference>
<organism evidence="1 3">
    <name type="scientific">Burkholderia latens</name>
    <dbReference type="NCBI Taxonomy" id="488446"/>
    <lineage>
        <taxon>Bacteria</taxon>
        <taxon>Pseudomonadati</taxon>
        <taxon>Pseudomonadota</taxon>
        <taxon>Betaproteobacteria</taxon>
        <taxon>Burkholderiales</taxon>
        <taxon>Burkholderiaceae</taxon>
        <taxon>Burkholderia</taxon>
        <taxon>Burkholderia cepacia complex</taxon>
    </lineage>
</organism>
<dbReference type="AlphaFoldDB" id="A0A6H9TU82"/>
<evidence type="ECO:0000313" key="2">
    <source>
        <dbReference type="EMBL" id="VWB47120.1"/>
    </source>
</evidence>
<dbReference type="EMBL" id="VZOJ01000008">
    <property type="protein sequence ID" value="KAB0643848.1"/>
    <property type="molecule type" value="Genomic_DNA"/>
</dbReference>
<keyword evidence="3" id="KW-1185">Reference proteome</keyword>
<reference evidence="1 3" key="1">
    <citation type="submission" date="2019-09" db="EMBL/GenBank/DDBJ databases">
        <title>Draft genome sequences of 48 bacterial type strains from the CCUG.</title>
        <authorList>
            <person name="Tunovic T."/>
            <person name="Pineiro-Iglesias B."/>
            <person name="Unosson C."/>
            <person name="Inganas E."/>
            <person name="Ohlen M."/>
            <person name="Cardew S."/>
            <person name="Jensie-Markopoulos S."/>
            <person name="Salva-Serra F."/>
            <person name="Jaen-Luchoro D."/>
            <person name="Karlsson R."/>
            <person name="Svensson-Stadler L."/>
            <person name="Chun J."/>
            <person name="Moore E."/>
        </authorList>
    </citation>
    <scope>NUCLEOTIDE SEQUENCE [LARGE SCALE GENOMIC DNA]</scope>
    <source>
        <strain evidence="1 3">CCUG 54555</strain>
    </source>
</reference>
<proteinExistence type="predicted"/>
<accession>A0A6H9TU82</accession>
<dbReference type="Proteomes" id="UP000494222">
    <property type="component" value="Unassembled WGS sequence"/>
</dbReference>
<sequence>MSMHLYRGFEIYPLIYPHIPSRNGNPHNYDGGFDAAVKICLRGTADTLTRSETFRLLEHAPFESAGEARRASVRYAEEIIDGDRGEQPLFADVH</sequence>
<evidence type="ECO:0000313" key="4">
    <source>
        <dbReference type="Proteomes" id="UP000494222"/>
    </source>
</evidence>